<sequence length="115" mass="13157">AHSKYGMDDFDDDLRGVLRRAGCQGEKLCFILDEGNVLDSGFLERINTLLANGEVPGLFDGDDYTVLMTQCKEAAQASGKLIDSNEELYRWFCNEVRRRVLRSGDWVFFYLCLFI</sequence>
<organism evidence="3 4">
    <name type="scientific">Sphaeroforma arctica JP610</name>
    <dbReference type="NCBI Taxonomy" id="667725"/>
    <lineage>
        <taxon>Eukaryota</taxon>
        <taxon>Ichthyosporea</taxon>
        <taxon>Ichthyophonida</taxon>
        <taxon>Sphaeroforma</taxon>
    </lineage>
</organism>
<accession>A0A0L0EY28</accession>
<keyword evidence="4" id="KW-1185">Reference proteome</keyword>
<dbReference type="Proteomes" id="UP000054560">
    <property type="component" value="Unassembled WGS sequence"/>
</dbReference>
<dbReference type="GO" id="GO:0005858">
    <property type="term" value="C:axonemal dynein complex"/>
    <property type="evidence" value="ECO:0007669"/>
    <property type="project" value="TreeGrafter"/>
</dbReference>
<dbReference type="AlphaFoldDB" id="A0A0L0EY28"/>
<dbReference type="InterPro" id="IPR024317">
    <property type="entry name" value="Dynein_heavy_chain_D4_dom"/>
</dbReference>
<evidence type="ECO:0000259" key="2">
    <source>
        <dbReference type="Pfam" id="PF12780"/>
    </source>
</evidence>
<dbReference type="GO" id="GO:0051959">
    <property type="term" value="F:dynein light intermediate chain binding"/>
    <property type="evidence" value="ECO:0007669"/>
    <property type="project" value="InterPro"/>
</dbReference>
<evidence type="ECO:0000256" key="1">
    <source>
        <dbReference type="ARBA" id="ARBA00008887"/>
    </source>
</evidence>
<dbReference type="InterPro" id="IPR026983">
    <property type="entry name" value="DHC"/>
</dbReference>
<dbReference type="EMBL" id="KQ255289">
    <property type="protein sequence ID" value="KNC69397.1"/>
    <property type="molecule type" value="Genomic_DNA"/>
</dbReference>
<dbReference type="PANTHER" id="PTHR46532:SF4">
    <property type="entry name" value="AAA+ ATPASE DOMAIN-CONTAINING PROTEIN"/>
    <property type="match status" value="1"/>
</dbReference>
<evidence type="ECO:0000313" key="4">
    <source>
        <dbReference type="Proteomes" id="UP000054560"/>
    </source>
</evidence>
<name>A0A0L0EY28_9EUKA</name>
<dbReference type="GeneID" id="25918598"/>
<feature type="non-terminal residue" evidence="3">
    <location>
        <position position="1"/>
    </location>
</feature>
<dbReference type="Gene3D" id="3.40.50.300">
    <property type="entry name" value="P-loop containing nucleotide triphosphate hydrolases"/>
    <property type="match status" value="1"/>
</dbReference>
<dbReference type="STRING" id="667725.A0A0L0EY28"/>
<protein>
    <recommendedName>
        <fullName evidence="2">Dynein heavy chain AAA module D4 domain-containing protein</fullName>
    </recommendedName>
</protein>
<proteinExistence type="inferred from homology"/>
<dbReference type="GO" id="GO:0007018">
    <property type="term" value="P:microtubule-based movement"/>
    <property type="evidence" value="ECO:0007669"/>
    <property type="project" value="InterPro"/>
</dbReference>
<dbReference type="PANTHER" id="PTHR46532">
    <property type="entry name" value="MALE FERTILITY FACTOR KL5"/>
    <property type="match status" value="1"/>
</dbReference>
<dbReference type="RefSeq" id="XP_014143299.1">
    <property type="nucleotide sequence ID" value="XM_014287824.1"/>
</dbReference>
<dbReference type="GO" id="GO:0045505">
    <property type="term" value="F:dynein intermediate chain binding"/>
    <property type="evidence" value="ECO:0007669"/>
    <property type="project" value="InterPro"/>
</dbReference>
<gene>
    <name evidence="3" type="ORF">SARC_18094</name>
</gene>
<dbReference type="eggNOG" id="KOG3595">
    <property type="taxonomic scope" value="Eukaryota"/>
</dbReference>
<comment type="similarity">
    <text evidence="1">Belongs to the dynein heavy chain family.</text>
</comment>
<feature type="domain" description="Dynein heavy chain AAA module D4" evidence="2">
    <location>
        <begin position="2"/>
        <end position="99"/>
    </location>
</feature>
<dbReference type="Pfam" id="PF12780">
    <property type="entry name" value="AAA_8"/>
    <property type="match status" value="1"/>
</dbReference>
<evidence type="ECO:0000313" key="3">
    <source>
        <dbReference type="EMBL" id="KNC69397.1"/>
    </source>
</evidence>
<reference evidence="3 4" key="1">
    <citation type="submission" date="2011-02" db="EMBL/GenBank/DDBJ databases">
        <title>The Genome Sequence of Sphaeroforma arctica JP610.</title>
        <authorList>
            <consortium name="The Broad Institute Genome Sequencing Platform"/>
            <person name="Russ C."/>
            <person name="Cuomo C."/>
            <person name="Young S.K."/>
            <person name="Zeng Q."/>
            <person name="Gargeya S."/>
            <person name="Alvarado L."/>
            <person name="Berlin A."/>
            <person name="Chapman S.B."/>
            <person name="Chen Z."/>
            <person name="Freedman E."/>
            <person name="Gellesch M."/>
            <person name="Goldberg J."/>
            <person name="Griggs A."/>
            <person name="Gujja S."/>
            <person name="Heilman E."/>
            <person name="Heiman D."/>
            <person name="Howarth C."/>
            <person name="Mehta T."/>
            <person name="Neiman D."/>
            <person name="Pearson M."/>
            <person name="Roberts A."/>
            <person name="Saif S."/>
            <person name="Shea T."/>
            <person name="Shenoy N."/>
            <person name="Sisk P."/>
            <person name="Stolte C."/>
            <person name="Sykes S."/>
            <person name="White J."/>
            <person name="Yandava C."/>
            <person name="Burger G."/>
            <person name="Gray M.W."/>
            <person name="Holland P.W.H."/>
            <person name="King N."/>
            <person name="Lang F.B.F."/>
            <person name="Roger A.J."/>
            <person name="Ruiz-Trillo I."/>
            <person name="Haas B."/>
            <person name="Nusbaum C."/>
            <person name="Birren B."/>
        </authorList>
    </citation>
    <scope>NUCLEOTIDE SEQUENCE [LARGE SCALE GENOMIC DNA]</scope>
    <source>
        <strain evidence="3 4">JP610</strain>
    </source>
</reference>
<dbReference type="OrthoDB" id="14187at2759"/>
<dbReference type="InterPro" id="IPR027417">
    <property type="entry name" value="P-loop_NTPase"/>
</dbReference>